<dbReference type="EMBL" id="CAXJIO010000013">
    <property type="protein sequence ID" value="CAL2103692.1"/>
    <property type="molecule type" value="Genomic_DNA"/>
</dbReference>
<name>A0ABP1F5S6_9FLAO</name>
<organism evidence="2 3">
    <name type="scientific">Tenacibaculum polynesiense</name>
    <dbReference type="NCBI Taxonomy" id="3137857"/>
    <lineage>
        <taxon>Bacteria</taxon>
        <taxon>Pseudomonadati</taxon>
        <taxon>Bacteroidota</taxon>
        <taxon>Flavobacteriia</taxon>
        <taxon>Flavobacteriales</taxon>
        <taxon>Flavobacteriaceae</taxon>
        <taxon>Tenacibaculum</taxon>
    </lineage>
</organism>
<accession>A0ABP1F5S6</accession>
<keyword evidence="1" id="KW-0472">Membrane</keyword>
<gene>
    <name evidence="2" type="ORF">T190423A01A_40285</name>
</gene>
<evidence type="ECO:0000313" key="3">
    <source>
        <dbReference type="Proteomes" id="UP001497527"/>
    </source>
</evidence>
<evidence type="ECO:0000313" key="2">
    <source>
        <dbReference type="EMBL" id="CAL2103692.1"/>
    </source>
</evidence>
<protein>
    <submittedName>
        <fullName evidence="2">Uncharacterized protein</fullName>
    </submittedName>
</protein>
<reference evidence="2 3" key="1">
    <citation type="submission" date="2024-05" db="EMBL/GenBank/DDBJ databases">
        <authorList>
            <person name="Duchaud E."/>
        </authorList>
    </citation>
    <scope>NUCLEOTIDE SEQUENCE [LARGE SCALE GENOMIC DNA]</scope>
    <source>
        <strain evidence="2">Ena-SAMPLE-TAB-13-05-2024-13:56:06:370-140308</strain>
    </source>
</reference>
<evidence type="ECO:0000256" key="1">
    <source>
        <dbReference type="SAM" id="Phobius"/>
    </source>
</evidence>
<dbReference type="Proteomes" id="UP001497527">
    <property type="component" value="Unassembled WGS sequence"/>
</dbReference>
<keyword evidence="3" id="KW-1185">Reference proteome</keyword>
<proteinExistence type="predicted"/>
<sequence length="39" mass="4509">MNKPFNYLINLLHNTIVVLLFNALIFAHSGGHSIEWIEE</sequence>
<keyword evidence="1" id="KW-1133">Transmembrane helix</keyword>
<keyword evidence="1" id="KW-0812">Transmembrane</keyword>
<comment type="caution">
    <text evidence="2">The sequence shown here is derived from an EMBL/GenBank/DDBJ whole genome shotgun (WGS) entry which is preliminary data.</text>
</comment>
<feature type="transmembrane region" description="Helical" evidence="1">
    <location>
        <begin position="7"/>
        <end position="27"/>
    </location>
</feature>